<evidence type="ECO:0000256" key="13">
    <source>
        <dbReference type="SAM" id="Phobius"/>
    </source>
</evidence>
<protein>
    <recommendedName>
        <fullName evidence="15">Protein kinase domain-containing protein</fullName>
    </recommendedName>
</protein>
<dbReference type="GO" id="GO:0004672">
    <property type="term" value="F:protein kinase activity"/>
    <property type="evidence" value="ECO:0007669"/>
    <property type="project" value="InterPro"/>
</dbReference>
<dbReference type="InterPro" id="IPR013210">
    <property type="entry name" value="LRR_N_plant-typ"/>
</dbReference>
<dbReference type="Pfam" id="PF07714">
    <property type="entry name" value="PK_Tyr_Ser-Thr"/>
    <property type="match status" value="1"/>
</dbReference>
<evidence type="ECO:0000256" key="10">
    <source>
        <dbReference type="ARBA" id="ARBA00022989"/>
    </source>
</evidence>
<dbReference type="AlphaFoldDB" id="A0A5J9WFW3"/>
<evidence type="ECO:0000256" key="4">
    <source>
        <dbReference type="ARBA" id="ARBA00022614"/>
    </source>
</evidence>
<feature type="signal peptide" evidence="14">
    <location>
        <begin position="1"/>
        <end position="29"/>
    </location>
</feature>
<feature type="domain" description="Protein kinase" evidence="15">
    <location>
        <begin position="344"/>
        <end position="625"/>
    </location>
</feature>
<keyword evidence="6 14" id="KW-0732">Signal</keyword>
<keyword evidence="18" id="KW-1185">Reference proteome</keyword>
<dbReference type="InterPro" id="IPR011009">
    <property type="entry name" value="Kinase-like_dom_sf"/>
</dbReference>
<dbReference type="EMBL" id="RWGY01000822">
    <property type="protein sequence ID" value="TVT98675.1"/>
    <property type="molecule type" value="Genomic_DNA"/>
</dbReference>
<evidence type="ECO:0000256" key="7">
    <source>
        <dbReference type="ARBA" id="ARBA00022737"/>
    </source>
</evidence>
<dbReference type="PROSITE" id="PS50011">
    <property type="entry name" value="PROTEIN_KINASE_DOM"/>
    <property type="match status" value="1"/>
</dbReference>
<dbReference type="PANTHER" id="PTHR48010">
    <property type="entry name" value="OS05G0588300 PROTEIN"/>
    <property type="match status" value="1"/>
</dbReference>
<dbReference type="InterPro" id="IPR032675">
    <property type="entry name" value="LRR_dom_sf"/>
</dbReference>
<dbReference type="Pfam" id="PF08263">
    <property type="entry name" value="LRRNT_2"/>
    <property type="match status" value="1"/>
</dbReference>
<dbReference type="Gramene" id="TVU47189">
    <property type="protein sequence ID" value="TVU47189"/>
    <property type="gene ID" value="EJB05_06779"/>
</dbReference>
<evidence type="ECO:0000256" key="9">
    <source>
        <dbReference type="ARBA" id="ARBA00022840"/>
    </source>
</evidence>
<evidence type="ECO:0000256" key="2">
    <source>
        <dbReference type="ARBA" id="ARBA00022475"/>
    </source>
</evidence>
<dbReference type="InterPro" id="IPR017441">
    <property type="entry name" value="Protein_kinase_ATP_BS"/>
</dbReference>
<dbReference type="PRINTS" id="PR00019">
    <property type="entry name" value="LEURICHRPT"/>
</dbReference>
<evidence type="ECO:0000256" key="8">
    <source>
        <dbReference type="ARBA" id="ARBA00022741"/>
    </source>
</evidence>
<keyword evidence="10 13" id="KW-1133">Transmembrane helix</keyword>
<proteinExistence type="predicted"/>
<dbReference type="SUPFAM" id="SSF52058">
    <property type="entry name" value="L domain-like"/>
    <property type="match status" value="1"/>
</dbReference>
<feature type="chain" id="PRO_5044097434" description="Protein kinase domain-containing protein" evidence="14">
    <location>
        <begin position="30"/>
        <end position="645"/>
    </location>
</feature>
<dbReference type="Gene3D" id="3.30.200.20">
    <property type="entry name" value="Phosphorylase Kinase, domain 1"/>
    <property type="match status" value="1"/>
</dbReference>
<dbReference type="GO" id="GO:0005886">
    <property type="term" value="C:plasma membrane"/>
    <property type="evidence" value="ECO:0007669"/>
    <property type="project" value="UniProtKB-SubCell"/>
</dbReference>
<evidence type="ECO:0000313" key="17">
    <source>
        <dbReference type="EMBL" id="TVU47189.1"/>
    </source>
</evidence>
<evidence type="ECO:0000313" key="16">
    <source>
        <dbReference type="EMBL" id="TVT98675.1"/>
    </source>
</evidence>
<comment type="subcellular location">
    <subcellularLocation>
        <location evidence="1">Cell membrane</location>
        <topology evidence="1">Single-pass membrane protein</topology>
    </subcellularLocation>
</comment>
<feature type="binding site" evidence="12">
    <location>
        <position position="381"/>
    </location>
    <ligand>
        <name>ATP</name>
        <dbReference type="ChEBI" id="CHEBI:30616"/>
    </ligand>
</feature>
<keyword evidence="5 13" id="KW-0812">Transmembrane</keyword>
<dbReference type="InterPro" id="IPR001611">
    <property type="entry name" value="Leu-rich_rpt"/>
</dbReference>
<dbReference type="Gramene" id="TVT98675">
    <property type="protein sequence ID" value="TVT98675"/>
    <property type="gene ID" value="EJB05_56007"/>
</dbReference>
<dbReference type="Proteomes" id="UP000324897">
    <property type="component" value="Chromosome 5"/>
</dbReference>
<evidence type="ECO:0000256" key="12">
    <source>
        <dbReference type="PROSITE-ProRule" id="PRU10141"/>
    </source>
</evidence>
<sequence>MDRLHHGASIRLLICLHLLLPLFFPLAMADLTSEKQALLAFASAVHHGNKLNWDQNISLCSWHGVTCSLDRSRISALRVPGAGLIGTIPPNTLGRLMSLEVLSLRSNRLSGSLPSDIALLPSLSSIFLQHNELSGDLPSFFSPSLSTLDLSHNSFTGQIPTGFQNLTRLSILNLAENSLSGPIPDLKLPSLRQLNLSNNELNGSIPPFLQIFSNSSFLGNPGLCGPPLAECSFLPSPTPSQVPSLPSSPPTLPHRGKTAGNGFIIAAVAVGFVIFLLAAVMFTRCFSKRKEKKDGVDYNGNEIDGVRTEKRKDDVSSGVQMAQKNKLVFLDGCSYNFDLEDLLRASAEVLGKGSYGTAYKAILEDGTIVVVKRLKDVVAGKREFEQQMELIGRVGKHANLVPLRAYYYSKDEKLVVYEYSSTGSFSALLHVQIPDNAIGIKGIAEKTPLDWNTRMKIILGTARGIAHIHAEGGSKLAHGNIKSTNILLDQDHNPYVSDYGMSALMSLPIHPSRIVIGYRAPETFESRKFTHKSDVYSFGVLLMEMLTGKAPLQSQGHDDCVDLPRWVHSVVREEWTAEVFDVQLMKYPNIEDELVQMLHIAMACTSWSPDRRPTMVDVIRLMEELRRSASDSRTSSNDIPNLPSV</sequence>
<evidence type="ECO:0000259" key="15">
    <source>
        <dbReference type="PROSITE" id="PS50011"/>
    </source>
</evidence>
<dbReference type="Gene3D" id="1.10.510.10">
    <property type="entry name" value="Transferase(Phosphotransferase) domain 1"/>
    <property type="match status" value="1"/>
</dbReference>
<accession>A0A5J9WFW3</accession>
<name>A0A5J9WFW3_9POAL</name>
<dbReference type="PANTHER" id="PTHR48010:SF16">
    <property type="entry name" value="OS03G0332900 PROTEIN"/>
    <property type="match status" value="1"/>
</dbReference>
<reference evidence="17 18" key="1">
    <citation type="journal article" date="2019" name="Sci. Rep.">
        <title>A high-quality genome of Eragrostis curvula grass provides insights into Poaceae evolution and supports new strategies to enhance forage quality.</title>
        <authorList>
            <person name="Carballo J."/>
            <person name="Santos B.A.C.M."/>
            <person name="Zappacosta D."/>
            <person name="Garbus I."/>
            <person name="Selva J.P."/>
            <person name="Gallo C.A."/>
            <person name="Diaz A."/>
            <person name="Albertini E."/>
            <person name="Caccamo M."/>
            <person name="Echenique V."/>
        </authorList>
    </citation>
    <scope>NUCLEOTIDE SEQUENCE [LARGE SCALE GENOMIC DNA]</scope>
    <source>
        <strain evidence="18">cv. Victoria</strain>
        <tissue evidence="17">Leaf</tissue>
    </source>
</reference>
<comment type="caution">
    <text evidence="17">The sequence shown here is derived from an EMBL/GenBank/DDBJ whole genome shotgun (WGS) entry which is preliminary data.</text>
</comment>
<dbReference type="GO" id="GO:0005524">
    <property type="term" value="F:ATP binding"/>
    <property type="evidence" value="ECO:0007669"/>
    <property type="project" value="UniProtKB-UniRule"/>
</dbReference>
<dbReference type="Gene3D" id="3.80.10.10">
    <property type="entry name" value="Ribonuclease Inhibitor"/>
    <property type="match status" value="2"/>
</dbReference>
<dbReference type="PROSITE" id="PS00107">
    <property type="entry name" value="PROTEIN_KINASE_ATP"/>
    <property type="match status" value="1"/>
</dbReference>
<dbReference type="OrthoDB" id="676979at2759"/>
<evidence type="ECO:0000313" key="18">
    <source>
        <dbReference type="Proteomes" id="UP000324897"/>
    </source>
</evidence>
<dbReference type="EMBL" id="RWGY01000004">
    <property type="protein sequence ID" value="TVU47189.1"/>
    <property type="molecule type" value="Genomic_DNA"/>
</dbReference>
<evidence type="ECO:0000256" key="5">
    <source>
        <dbReference type="ARBA" id="ARBA00022692"/>
    </source>
</evidence>
<evidence type="ECO:0000256" key="3">
    <source>
        <dbReference type="ARBA" id="ARBA00022553"/>
    </source>
</evidence>
<evidence type="ECO:0000256" key="14">
    <source>
        <dbReference type="SAM" id="SignalP"/>
    </source>
</evidence>
<dbReference type="InterPro" id="IPR000719">
    <property type="entry name" value="Prot_kinase_dom"/>
</dbReference>
<keyword evidence="7" id="KW-0677">Repeat</keyword>
<keyword evidence="3" id="KW-0597">Phosphoprotein</keyword>
<feature type="transmembrane region" description="Helical" evidence="13">
    <location>
        <begin position="263"/>
        <end position="283"/>
    </location>
</feature>
<organism evidence="17 18">
    <name type="scientific">Eragrostis curvula</name>
    <name type="common">weeping love grass</name>
    <dbReference type="NCBI Taxonomy" id="38414"/>
    <lineage>
        <taxon>Eukaryota</taxon>
        <taxon>Viridiplantae</taxon>
        <taxon>Streptophyta</taxon>
        <taxon>Embryophyta</taxon>
        <taxon>Tracheophyta</taxon>
        <taxon>Spermatophyta</taxon>
        <taxon>Magnoliopsida</taxon>
        <taxon>Liliopsida</taxon>
        <taxon>Poales</taxon>
        <taxon>Poaceae</taxon>
        <taxon>PACMAD clade</taxon>
        <taxon>Chloridoideae</taxon>
        <taxon>Eragrostideae</taxon>
        <taxon>Eragrostidinae</taxon>
        <taxon>Eragrostis</taxon>
    </lineage>
</organism>
<evidence type="ECO:0000256" key="1">
    <source>
        <dbReference type="ARBA" id="ARBA00004162"/>
    </source>
</evidence>
<dbReference type="FunFam" id="3.30.200.20:FF:000307">
    <property type="entry name" value="pollen receptor-like kinase 1"/>
    <property type="match status" value="1"/>
</dbReference>
<dbReference type="FunFam" id="1.10.510.10:FF:000095">
    <property type="entry name" value="protein STRUBBELIG-RECEPTOR FAMILY 8"/>
    <property type="match status" value="1"/>
</dbReference>
<dbReference type="InterPro" id="IPR001245">
    <property type="entry name" value="Ser-Thr/Tyr_kinase_cat_dom"/>
</dbReference>
<dbReference type="SUPFAM" id="SSF56112">
    <property type="entry name" value="Protein kinase-like (PK-like)"/>
    <property type="match status" value="1"/>
</dbReference>
<keyword evidence="9 12" id="KW-0067">ATP-binding</keyword>
<dbReference type="Pfam" id="PF13855">
    <property type="entry name" value="LRR_8"/>
    <property type="match status" value="2"/>
</dbReference>
<evidence type="ECO:0000256" key="6">
    <source>
        <dbReference type="ARBA" id="ARBA00022729"/>
    </source>
</evidence>
<keyword evidence="8 12" id="KW-0547">Nucleotide-binding</keyword>
<gene>
    <name evidence="17" type="ORF">EJB05_06779</name>
    <name evidence="16" type="ORF">EJB05_56007</name>
</gene>
<dbReference type="InterPro" id="IPR050994">
    <property type="entry name" value="At_inactive_RLKs"/>
</dbReference>
<keyword evidence="11 13" id="KW-0472">Membrane</keyword>
<keyword evidence="4" id="KW-0433">Leucine-rich repeat</keyword>
<dbReference type="FunFam" id="3.80.10.10:FF:000234">
    <property type="entry name" value="Probable inactive receptor kinase RLK902"/>
    <property type="match status" value="1"/>
</dbReference>
<keyword evidence="2" id="KW-1003">Cell membrane</keyword>
<evidence type="ECO:0000256" key="11">
    <source>
        <dbReference type="ARBA" id="ARBA00023136"/>
    </source>
</evidence>